<keyword evidence="7" id="KW-0067">ATP-binding</keyword>
<dbReference type="InterPro" id="IPR003959">
    <property type="entry name" value="ATPase_AAA_core"/>
</dbReference>
<dbReference type="Gene3D" id="3.40.50.300">
    <property type="entry name" value="P-loop containing nucleotide triphosphate hydrolases"/>
    <property type="match status" value="2"/>
</dbReference>
<dbReference type="RefSeq" id="WP_263818078.1">
    <property type="nucleotide sequence ID" value="NZ_JAOXHJ010000006.1"/>
</dbReference>
<gene>
    <name evidence="7" type="ORF">OF365_02710</name>
</gene>
<dbReference type="PANTHER" id="PTHR43166">
    <property type="entry name" value="AMINO ACID IMPORT ATP-BINDING PROTEIN"/>
    <property type="match status" value="1"/>
</dbReference>
<keyword evidence="4" id="KW-1003">Cell membrane</keyword>
<comment type="similarity">
    <text evidence="2">Belongs to the ABC transporter superfamily.</text>
</comment>
<dbReference type="InterPro" id="IPR050086">
    <property type="entry name" value="MetN_ABC_transporter-like"/>
</dbReference>
<comment type="subcellular location">
    <subcellularLocation>
        <location evidence="1">Cell membrane</location>
        <topology evidence="1">Peripheral membrane protein</topology>
    </subcellularLocation>
</comment>
<feature type="domain" description="ATPase AAA-type core" evidence="6">
    <location>
        <begin position="405"/>
        <end position="507"/>
    </location>
</feature>
<name>A0ABT3BPX2_9BACT</name>
<dbReference type="PANTHER" id="PTHR43166:SF9">
    <property type="entry name" value="GLUTAMATE_ASPARTATE IMPORT ATP-BINDING PROTEIN GLTL"/>
    <property type="match status" value="1"/>
</dbReference>
<keyword evidence="5" id="KW-0472">Membrane</keyword>
<keyword evidence="8" id="KW-1185">Reference proteome</keyword>
<comment type="caution">
    <text evidence="7">The sequence shown here is derived from an EMBL/GenBank/DDBJ whole genome shotgun (WGS) entry which is preliminary data.</text>
</comment>
<evidence type="ECO:0000259" key="6">
    <source>
        <dbReference type="Pfam" id="PF13304"/>
    </source>
</evidence>
<dbReference type="GO" id="GO:0005524">
    <property type="term" value="F:ATP binding"/>
    <property type="evidence" value="ECO:0007669"/>
    <property type="project" value="UniProtKB-KW"/>
</dbReference>
<accession>A0ABT3BPX2</accession>
<organism evidence="7 8">
    <name type="scientific">Ureaplasma zalophigenitalium</name>
    <dbReference type="NCBI Taxonomy" id="907723"/>
    <lineage>
        <taxon>Bacteria</taxon>
        <taxon>Bacillati</taxon>
        <taxon>Mycoplasmatota</taxon>
        <taxon>Mycoplasmoidales</taxon>
        <taxon>Mycoplasmoidaceae</taxon>
        <taxon>Ureaplasma</taxon>
    </lineage>
</organism>
<keyword evidence="3" id="KW-0813">Transport</keyword>
<dbReference type="SUPFAM" id="SSF52540">
    <property type="entry name" value="P-loop containing nucleoside triphosphate hydrolases"/>
    <property type="match status" value="1"/>
</dbReference>
<evidence type="ECO:0000256" key="1">
    <source>
        <dbReference type="ARBA" id="ARBA00004202"/>
    </source>
</evidence>
<evidence type="ECO:0000256" key="3">
    <source>
        <dbReference type="ARBA" id="ARBA00022448"/>
    </source>
</evidence>
<evidence type="ECO:0000313" key="7">
    <source>
        <dbReference type="EMBL" id="MCV3754276.1"/>
    </source>
</evidence>
<keyword evidence="7" id="KW-0547">Nucleotide-binding</keyword>
<dbReference type="EMBL" id="JAOXHJ010000006">
    <property type="protein sequence ID" value="MCV3754276.1"/>
    <property type="molecule type" value="Genomic_DNA"/>
</dbReference>
<protein>
    <submittedName>
        <fullName evidence="7">ATP-binding protein</fullName>
    </submittedName>
</protein>
<dbReference type="InterPro" id="IPR027417">
    <property type="entry name" value="P-loop_NTPase"/>
</dbReference>
<evidence type="ECO:0000256" key="4">
    <source>
        <dbReference type="ARBA" id="ARBA00022475"/>
    </source>
</evidence>
<dbReference type="Proteomes" id="UP001207252">
    <property type="component" value="Unassembled WGS sequence"/>
</dbReference>
<dbReference type="Pfam" id="PF13304">
    <property type="entry name" value="AAA_21"/>
    <property type="match status" value="1"/>
</dbReference>
<proteinExistence type="inferred from homology"/>
<sequence length="569" mass="66979">MISYIEFANKKTDEIYRLDFDPHCNIILGCKGSGKSSLLLMIAEIIAEKTINNPSLNDFKDRFLGDWVVKTICYDQTNRIDQINHKELKIDAKWEKIPAELQMFLPGYIVQNDNRKISLDEITEIEKTKKKVTNEFIDIIANKRPFEKELKLFTELYNYVDEYYNLQNQTLDYTVFIKSAKSLAELKNKKTNFTHNLKYDPKQPIDRCEELEKQLQLNYIERLNMLINSEKNVEKIFEEMNYLFPNSKQVDQALIALKENHKQMMDLIRSQIEKHVLLKQHIQRYKTTFALFAKIFRNKINENKMRNTQEQNMFEKYTQVLEYFKRLPRILINIQEQYQKIVNDETIIPINWTLKKELDGCPGLEFRFKPFNLSNEEKKDIIKKYIGTPGNGNIRLDKLKLDKSAKNQEKIIVDLLKKTDNDEKRIVLYANNQEYSTLSNGQKTLFGVLYGIEAARTSNALHANYFLLDQIEDNLDSKTVFDQILPILKTLKQENKQIFIVTHNPNLGILLDGKVIETDIHHPNMAFKFKNVEMLVGYDNAQSIYLEGTMQALEQRRAILNKKIQKKEG</sequence>
<evidence type="ECO:0000256" key="5">
    <source>
        <dbReference type="ARBA" id="ARBA00023136"/>
    </source>
</evidence>
<reference evidence="7 8" key="1">
    <citation type="journal article" date="2020" name="Int. J. Syst. Evol. Microbiol.">
        <title>Ureaplasma miroungigenitalium sp. nov. isolated from northern elephant seals (Mirounga angustirostris) and Ureaplasma zalophigenitalium sp. nov. isolated from California sea lions (Zalophus californianus).</title>
        <authorList>
            <person name="Volokhov D.V."/>
            <person name="Gulland F.M."/>
            <person name="Gao Y."/>
            <person name="Chizhikov V.E."/>
        </authorList>
    </citation>
    <scope>NUCLEOTIDE SEQUENCE [LARGE SCALE GENOMIC DNA]</scope>
    <source>
        <strain evidence="7 8">CSL7644-GEN</strain>
    </source>
</reference>
<evidence type="ECO:0000256" key="2">
    <source>
        <dbReference type="ARBA" id="ARBA00005417"/>
    </source>
</evidence>
<evidence type="ECO:0000313" key="8">
    <source>
        <dbReference type="Proteomes" id="UP001207252"/>
    </source>
</evidence>